<feature type="region of interest" description="Disordered" evidence="12">
    <location>
        <begin position="919"/>
        <end position="945"/>
    </location>
</feature>
<evidence type="ECO:0000256" key="10">
    <source>
        <dbReference type="ARBA" id="ARBA00032008"/>
    </source>
</evidence>
<keyword evidence="5 11" id="KW-0805">Transcription regulation</keyword>
<dbReference type="STRING" id="701091.M2UKU1"/>
<feature type="domain" description="Mediator complex subunit Med13 N-terminal" evidence="14">
    <location>
        <begin position="1"/>
        <end position="381"/>
    </location>
</feature>
<feature type="region of interest" description="Disordered" evidence="12">
    <location>
        <begin position="1550"/>
        <end position="1615"/>
    </location>
</feature>
<feature type="compositionally biased region" description="Acidic residues" evidence="12">
    <location>
        <begin position="578"/>
        <end position="593"/>
    </location>
</feature>
<feature type="region of interest" description="Disordered" evidence="12">
    <location>
        <begin position="807"/>
        <end position="831"/>
    </location>
</feature>
<evidence type="ECO:0000256" key="12">
    <source>
        <dbReference type="SAM" id="MobiDB-lite"/>
    </source>
</evidence>
<gene>
    <name evidence="16" type="ORF">COCHEDRAFT_1226770</name>
</gene>
<feature type="compositionally biased region" description="Low complexity" evidence="12">
    <location>
        <begin position="594"/>
        <end position="606"/>
    </location>
</feature>
<evidence type="ECO:0000259" key="14">
    <source>
        <dbReference type="Pfam" id="PF11597"/>
    </source>
</evidence>
<feature type="region of interest" description="Disordered" evidence="12">
    <location>
        <begin position="640"/>
        <end position="732"/>
    </location>
</feature>
<reference evidence="17" key="2">
    <citation type="journal article" date="2013" name="PLoS Genet.">
        <title>Comparative genome structure, secondary metabolite, and effector coding capacity across Cochliobolus pathogens.</title>
        <authorList>
            <person name="Condon B.J."/>
            <person name="Leng Y."/>
            <person name="Wu D."/>
            <person name="Bushley K.E."/>
            <person name="Ohm R.A."/>
            <person name="Otillar R."/>
            <person name="Martin J."/>
            <person name="Schackwitz W."/>
            <person name="Grimwood J."/>
            <person name="MohdZainudin N."/>
            <person name="Xue C."/>
            <person name="Wang R."/>
            <person name="Manning V.A."/>
            <person name="Dhillon B."/>
            <person name="Tu Z.J."/>
            <person name="Steffenson B.J."/>
            <person name="Salamov A."/>
            <person name="Sun H."/>
            <person name="Lowry S."/>
            <person name="LaButti K."/>
            <person name="Han J."/>
            <person name="Copeland A."/>
            <person name="Lindquist E."/>
            <person name="Barry K."/>
            <person name="Schmutz J."/>
            <person name="Baker S.E."/>
            <person name="Ciuffetti L.M."/>
            <person name="Grigoriev I.V."/>
            <person name="Zhong S."/>
            <person name="Turgeon B.G."/>
        </authorList>
    </citation>
    <scope>NUCLEOTIDE SEQUENCE [LARGE SCALE GENOMIC DNA]</scope>
    <source>
        <strain evidence="17">C5 / ATCC 48332 / race O</strain>
    </source>
</reference>
<feature type="region of interest" description="Disordered" evidence="12">
    <location>
        <begin position="541"/>
        <end position="624"/>
    </location>
</feature>
<evidence type="ECO:0000256" key="5">
    <source>
        <dbReference type="ARBA" id="ARBA00023015"/>
    </source>
</evidence>
<keyword evidence="7 11" id="KW-0804">Transcription</keyword>
<feature type="region of interest" description="Disordered" evidence="12">
    <location>
        <begin position="446"/>
        <end position="475"/>
    </location>
</feature>
<feature type="region of interest" description="Disordered" evidence="12">
    <location>
        <begin position="120"/>
        <end position="172"/>
    </location>
</feature>
<dbReference type="PANTHER" id="PTHR48249:SF3">
    <property type="entry name" value="MEDIATOR OF RNA POLYMERASE II TRANSCRIPTION SUBUNIT 13"/>
    <property type="match status" value="1"/>
</dbReference>
<evidence type="ECO:0000313" key="16">
    <source>
        <dbReference type="EMBL" id="EMD88608.1"/>
    </source>
</evidence>
<keyword evidence="6 11" id="KW-0010">Activator</keyword>
<evidence type="ECO:0000256" key="2">
    <source>
        <dbReference type="ARBA" id="ARBA00009354"/>
    </source>
</evidence>
<feature type="region of interest" description="Disordered" evidence="12">
    <location>
        <begin position="33"/>
        <end position="58"/>
    </location>
</feature>
<dbReference type="Pfam" id="PF11597">
    <property type="entry name" value="Med13_N"/>
    <property type="match status" value="1"/>
</dbReference>
<comment type="subcellular location">
    <subcellularLocation>
        <location evidence="1 11">Nucleus</location>
    </subcellularLocation>
</comment>
<protein>
    <recommendedName>
        <fullName evidence="3 11">Mediator of RNA polymerase II transcription subunit 13</fullName>
    </recommendedName>
    <alternativeName>
        <fullName evidence="10 11">Mediator complex subunit 13</fullName>
    </alternativeName>
</protein>
<evidence type="ECO:0000313" key="17">
    <source>
        <dbReference type="Proteomes" id="UP000016936"/>
    </source>
</evidence>
<organism evidence="16 17">
    <name type="scientific">Cochliobolus heterostrophus (strain C5 / ATCC 48332 / race O)</name>
    <name type="common">Southern corn leaf blight fungus</name>
    <name type="synonym">Bipolaris maydis</name>
    <dbReference type="NCBI Taxonomy" id="701091"/>
    <lineage>
        <taxon>Eukaryota</taxon>
        <taxon>Fungi</taxon>
        <taxon>Dikarya</taxon>
        <taxon>Ascomycota</taxon>
        <taxon>Pezizomycotina</taxon>
        <taxon>Dothideomycetes</taxon>
        <taxon>Pleosporomycetidae</taxon>
        <taxon>Pleosporales</taxon>
        <taxon>Pleosporineae</taxon>
        <taxon>Pleosporaceae</taxon>
        <taxon>Bipolaris</taxon>
    </lineage>
</organism>
<dbReference type="GO" id="GO:0016592">
    <property type="term" value="C:mediator complex"/>
    <property type="evidence" value="ECO:0007669"/>
    <property type="project" value="InterPro"/>
</dbReference>
<dbReference type="InterPro" id="IPR009401">
    <property type="entry name" value="Med13_C"/>
</dbReference>
<name>M2UKU1_COCH5</name>
<dbReference type="Pfam" id="PF06333">
    <property type="entry name" value="Med13_C"/>
    <property type="match status" value="2"/>
</dbReference>
<keyword evidence="4 11" id="KW-0678">Repressor</keyword>
<keyword evidence="17" id="KW-1185">Reference proteome</keyword>
<feature type="compositionally biased region" description="Low complexity" evidence="12">
    <location>
        <begin position="816"/>
        <end position="826"/>
    </location>
</feature>
<proteinExistence type="inferred from homology"/>
<feature type="domain" description="Mediator complex subunit Med13 C-terminal" evidence="13">
    <location>
        <begin position="1276"/>
        <end position="1549"/>
    </location>
</feature>
<accession>M2UKU1</accession>
<feature type="compositionally biased region" description="Polar residues" evidence="12">
    <location>
        <begin position="752"/>
        <end position="776"/>
    </location>
</feature>
<dbReference type="InterPro" id="IPR041285">
    <property type="entry name" value="MID_MedPIWI"/>
</dbReference>
<evidence type="ECO:0000259" key="15">
    <source>
        <dbReference type="Pfam" id="PF18296"/>
    </source>
</evidence>
<dbReference type="OrthoDB" id="103819at2759"/>
<dbReference type="GO" id="GO:0003713">
    <property type="term" value="F:transcription coactivator activity"/>
    <property type="evidence" value="ECO:0007669"/>
    <property type="project" value="TreeGrafter"/>
</dbReference>
<dbReference type="eggNOG" id="KOG3600">
    <property type="taxonomic scope" value="Eukaryota"/>
</dbReference>
<dbReference type="GO" id="GO:0045944">
    <property type="term" value="P:positive regulation of transcription by RNA polymerase II"/>
    <property type="evidence" value="ECO:0007669"/>
    <property type="project" value="TreeGrafter"/>
</dbReference>
<sequence>MEFLKTCTTNAQAIGDFEAIAYQAISVTRTANTTTTSTTSPQSSKQPPPSSSPSEDTRAVEAELRHALHLVAHDAARPWLWLFKPTTVDKLGQASPQLPELGGYRLQREHTGAIKAIDLVRPPMRPGAPHPAATSNHPPSTNAPQRGLQSGNNPRPAQGSTQPQPSADPPPPPDCFTLYELFTSSVVALISFHVVKDCQVVALNYRTFVSKASKCIADAQTEVDPQPEVHRLTSINVHWASSGTLLLSTFTDRKNTIRCLTSVSTQTEERQLVGTCIRVAPNGVLATIMSFEDPLDSINEEISIRHRKRTKLTSLEQNIEKWKSSVKRWLGWKGYDLPDLDQRTSWVRIRTTLMSSPILSSPASVGPERDTLWPRALCFFHVVDEPDLTITGTNTIGAAGNSNILRWFETPESMGFKDPLDVAQEWFLGKPDRDKILEARKKAKKAEEDAVRRKEEHPGLHPSSPLNARGGTYGDLQAVSGVYPTPPDGIAPGTGVSYSDTPTVSGTASNVVLVAGGSNPAINLSAPPDSAKTEDQQMITTSPAVPSATDNFNTSSGNDDLFEDMEEDGYTGDRINDTDFDFFDGPDNDDVDMLDAPALPNDNAPPTHATQDLHPKAATEPQAQDDMSDPFAALENALGTASEPAMSQDLAKGKEPAHMPAPKIEISDNAGDNQSSPVRRKVSFSRAPTPPLSPSKILKALEPSPPRKSASRTRSERGSESHPDAHFTPVVFNRKMSLSDAKYQGGRFSAHRPTTPTGQVQLSPSPARNTAATQPKSLREFPLLSKLRLAAGIASANRIPEIASLARAASDDSDSSSEASDASGNDSGDEEVEVTPAAIMNSLSMPAKRKLQSEGNATPLSVTSFAESLGGDWLDLYGLHLDEVNLSSFEPSLWDWSLVNVPSPAERPVAGARYSLPTLLPGPAQMPDTPTSQPDPAYEVPDEKPLSAKDSISITQIVTDQLVSTTLDMLSEDPPIRSEFNNDAVAETPWYKVIKNLFPTATDCDLPTLAGVNEVFQDYAALAKAQQRPPARKSDSPAVTGSHMYQIQAPFLRVRRAETHWDLLPPAVAFWETLGLSPISHPKNIVTFCVYPHSDAIRPCLESFLLNLQLAYDGCKLGNHSRVETAVEYEGGLVPVRATSTIAPRETFKLLKDTCVQLGKLLALQYGQIREQQDSKVDAFVIYIIDPFGGSSAVWELCSAFWALFQAYTQGHPGRPDQPQKPDVVLQIIPMKYVASFDAPVILDPSTYMGLAREVYDRCPPSAPSGDKTSLSIYKAPAFHLEETLPRNIPFKLISEPAQDLLRENTYMHLGYAISLDGAWVTAAWTDSCGKSQAVVSYYLGTRMFREIAKEIWQTTIEILQSRRVNWRVCIAKAGVLEREELETWVFLISCPTQINVFVTLLTAVDTDPPYQFTPTVPNPTPATGAGATTPGSTPQAGVSPSDPGPGLTPAATPAADPTATDPAADPEARLIDVTDDTWGIILAHRLHNSHTTTQFSPALISGLLVKRGETLQTSNSIAHPIPDPEQGPIVIAVNFLWIGAVGSSRNATTNLPFPSSTSSSANAPASSISSSDLPSPGGSNLPNPYANNPGTPQSPGPGQEGQRSTTSLMWTPTPQTRTTAEGLLKEVLGQFRALGLLAKLRGMRGTRNGTIPWHVAAAKRGVEGLSKISGGAGTAV</sequence>
<evidence type="ECO:0000256" key="6">
    <source>
        <dbReference type="ARBA" id="ARBA00023159"/>
    </source>
</evidence>
<evidence type="ECO:0000259" key="13">
    <source>
        <dbReference type="Pfam" id="PF06333"/>
    </source>
</evidence>
<feature type="compositionally biased region" description="Low complexity" evidence="12">
    <location>
        <begin position="33"/>
        <end position="45"/>
    </location>
</feature>
<keyword evidence="8 11" id="KW-0539">Nucleus</keyword>
<dbReference type="Pfam" id="PF18296">
    <property type="entry name" value="MID_MedPIWI"/>
    <property type="match status" value="1"/>
</dbReference>
<feature type="compositionally biased region" description="Acidic residues" evidence="12">
    <location>
        <begin position="560"/>
        <end position="570"/>
    </location>
</feature>
<feature type="compositionally biased region" description="Low complexity" evidence="12">
    <location>
        <begin position="1422"/>
        <end position="1438"/>
    </location>
</feature>
<evidence type="ECO:0000256" key="9">
    <source>
        <dbReference type="ARBA" id="ARBA00025661"/>
    </source>
</evidence>
<evidence type="ECO:0000256" key="4">
    <source>
        <dbReference type="ARBA" id="ARBA00022491"/>
    </source>
</evidence>
<feature type="compositionally biased region" description="Low complexity" evidence="12">
    <location>
        <begin position="1445"/>
        <end position="1466"/>
    </location>
</feature>
<comment type="function">
    <text evidence="9 11">Component of the SRB8-11 complex. The SRB8-11 complex is a regulatory module of the Mediator complex which is itself involved in regulation of basal and activated RNA polymerase II-dependent transcription. The SRB8-11 complex may be involved in the transcriptional repression of a subset of genes regulated by Mediator. It may inhibit the association of the Mediator complex with RNA polymerase II to form the holoenzyme complex.</text>
</comment>
<feature type="compositionally biased region" description="Basic and acidic residues" evidence="12">
    <location>
        <begin position="713"/>
        <end position="725"/>
    </location>
</feature>
<evidence type="ECO:0000256" key="11">
    <source>
        <dbReference type="RuleBase" id="RU364134"/>
    </source>
</evidence>
<feature type="region of interest" description="Disordered" evidence="12">
    <location>
        <begin position="746"/>
        <end position="776"/>
    </location>
</feature>
<feature type="compositionally biased region" description="Polar residues" evidence="12">
    <location>
        <begin position="541"/>
        <end position="558"/>
    </location>
</feature>
<feature type="compositionally biased region" description="Low complexity" evidence="12">
    <location>
        <begin position="1550"/>
        <end position="1583"/>
    </location>
</feature>
<evidence type="ECO:0000256" key="3">
    <source>
        <dbReference type="ARBA" id="ARBA00019618"/>
    </source>
</evidence>
<feature type="compositionally biased region" description="Basic and acidic residues" evidence="12">
    <location>
        <begin position="446"/>
        <end position="459"/>
    </location>
</feature>
<feature type="region of interest" description="Disordered" evidence="12">
    <location>
        <begin position="1413"/>
        <end position="1468"/>
    </location>
</feature>
<dbReference type="InterPro" id="IPR021643">
    <property type="entry name" value="Mediator_Med13_N"/>
</dbReference>
<feature type="compositionally biased region" description="Polar residues" evidence="12">
    <location>
        <begin position="133"/>
        <end position="161"/>
    </location>
</feature>
<dbReference type="InterPro" id="IPR051139">
    <property type="entry name" value="Mediator_complx_sub13"/>
</dbReference>
<feature type="domain" description="MID" evidence="15">
    <location>
        <begin position="1083"/>
        <end position="1261"/>
    </location>
</feature>
<reference evidence="16 17" key="1">
    <citation type="journal article" date="2012" name="PLoS Pathog.">
        <title>Diverse lifestyles and strategies of plant pathogenesis encoded in the genomes of eighteen Dothideomycetes fungi.</title>
        <authorList>
            <person name="Ohm R.A."/>
            <person name="Feau N."/>
            <person name="Henrissat B."/>
            <person name="Schoch C.L."/>
            <person name="Horwitz B.A."/>
            <person name="Barry K.W."/>
            <person name="Condon B.J."/>
            <person name="Copeland A.C."/>
            <person name="Dhillon B."/>
            <person name="Glaser F."/>
            <person name="Hesse C.N."/>
            <person name="Kosti I."/>
            <person name="LaButti K."/>
            <person name="Lindquist E.A."/>
            <person name="Lucas S."/>
            <person name="Salamov A.A."/>
            <person name="Bradshaw R.E."/>
            <person name="Ciuffetti L."/>
            <person name="Hamelin R.C."/>
            <person name="Kema G.H.J."/>
            <person name="Lawrence C."/>
            <person name="Scott J.A."/>
            <person name="Spatafora J.W."/>
            <person name="Turgeon B.G."/>
            <person name="de Wit P.J.G.M."/>
            <person name="Zhong S."/>
            <person name="Goodwin S.B."/>
            <person name="Grigoriev I.V."/>
        </authorList>
    </citation>
    <scope>NUCLEOTIDE SEQUENCE [LARGE SCALE GENOMIC DNA]</scope>
    <source>
        <strain evidence="17">C5 / ATCC 48332 / race O</strain>
    </source>
</reference>
<dbReference type="OMA" id="DRCTLFG"/>
<feature type="domain" description="Mediator complex subunit Med13 C-terminal" evidence="13">
    <location>
        <begin position="1607"/>
        <end position="1659"/>
    </location>
</feature>
<dbReference type="EMBL" id="KB445580">
    <property type="protein sequence ID" value="EMD88608.1"/>
    <property type="molecule type" value="Genomic_DNA"/>
</dbReference>
<comment type="similarity">
    <text evidence="2 11">Belongs to the Mediator complex subunit 13 family.</text>
</comment>
<evidence type="ECO:0000256" key="1">
    <source>
        <dbReference type="ARBA" id="ARBA00004123"/>
    </source>
</evidence>
<evidence type="ECO:0000256" key="7">
    <source>
        <dbReference type="ARBA" id="ARBA00023163"/>
    </source>
</evidence>
<feature type="compositionally biased region" description="Polar residues" evidence="12">
    <location>
        <begin position="1602"/>
        <end position="1615"/>
    </location>
</feature>
<comment type="subunit">
    <text evidence="11">Component of the SRB8-11 complex, which itself associates with the Mediator complex.</text>
</comment>
<dbReference type="Proteomes" id="UP000016936">
    <property type="component" value="Unassembled WGS sequence"/>
</dbReference>
<dbReference type="PANTHER" id="PTHR48249">
    <property type="entry name" value="MEDIATOR OF RNA POLYMERASE II TRANSCRIPTION SUBUNIT 13"/>
    <property type="match status" value="1"/>
</dbReference>
<dbReference type="HOGENOM" id="CLU_002210_0_0_1"/>
<evidence type="ECO:0000256" key="8">
    <source>
        <dbReference type="ARBA" id="ARBA00023242"/>
    </source>
</evidence>